<dbReference type="InterPro" id="IPR023485">
    <property type="entry name" value="Ptyr_pPase"/>
</dbReference>
<evidence type="ECO:0000256" key="1">
    <source>
        <dbReference type="ARBA" id="ARBA00022849"/>
    </source>
</evidence>
<proteinExistence type="predicted"/>
<dbReference type="PANTHER" id="PTHR43428">
    <property type="entry name" value="ARSENATE REDUCTASE"/>
    <property type="match status" value="1"/>
</dbReference>
<dbReference type="GO" id="GO:0046685">
    <property type="term" value="P:response to arsenic-containing substance"/>
    <property type="evidence" value="ECO:0007669"/>
    <property type="project" value="UniProtKB-KW"/>
</dbReference>
<reference evidence="3" key="1">
    <citation type="submission" date="2014-11" db="EMBL/GenBank/DDBJ databases">
        <authorList>
            <person name="Zhu J."/>
            <person name="Qi W."/>
            <person name="Song R."/>
        </authorList>
    </citation>
    <scope>NUCLEOTIDE SEQUENCE</scope>
</reference>
<dbReference type="EMBL" id="KP211930">
    <property type="protein sequence ID" value="ANV81227.1"/>
    <property type="molecule type" value="Genomic_DNA"/>
</dbReference>
<dbReference type="Gene3D" id="3.40.50.2300">
    <property type="match status" value="1"/>
</dbReference>
<feature type="domain" description="Phosphotyrosine protein phosphatase I" evidence="2">
    <location>
        <begin position="1"/>
        <end position="118"/>
    </location>
</feature>
<name>A0A1B1TG05_9ARCH</name>
<protein>
    <submittedName>
        <fullName evidence="3">Putative arsenate reductase</fullName>
    </submittedName>
</protein>
<dbReference type="InterPro" id="IPR036196">
    <property type="entry name" value="Ptyr_pPase_sf"/>
</dbReference>
<evidence type="ECO:0000313" key="3">
    <source>
        <dbReference type="EMBL" id="ANV81227.1"/>
    </source>
</evidence>
<dbReference type="PANTHER" id="PTHR43428:SF1">
    <property type="entry name" value="ARSENATE REDUCTASE"/>
    <property type="match status" value="1"/>
</dbReference>
<dbReference type="SMART" id="SM00226">
    <property type="entry name" value="LMWPc"/>
    <property type="match status" value="1"/>
</dbReference>
<reference evidence="3" key="2">
    <citation type="journal article" date="2015" name="ISME J.">
        <title>A new class of marine Euryarchaeota group II from the Mediterranean deep chlorophyll maximum.</title>
        <authorList>
            <person name="Martin-Cuadrado A.B."/>
            <person name="Garcia-Heredia I."/>
            <person name="Molto A.G."/>
            <person name="Lopez-Ubeda R."/>
            <person name="Kimes N."/>
            <person name="Lopez-Garcia P."/>
            <person name="Moreira D."/>
            <person name="Rodriguez-Valera F."/>
        </authorList>
    </citation>
    <scope>NUCLEOTIDE SEQUENCE</scope>
</reference>
<keyword evidence="1" id="KW-0059">Arsenical resistance</keyword>
<sequence length="119" mass="13008">MRLLFVCVGNSCRSQMAEGIARSMGHIADSAGTHPAEKIASNAVKVLNSKGISTKGMVPKSVDLFSADNYDMVISMGCGVNCPLMRIDEDWELKDPVGKELSEYESTAEEIERRLKLLN</sequence>
<evidence type="ECO:0000259" key="2">
    <source>
        <dbReference type="SMART" id="SM00226"/>
    </source>
</evidence>
<dbReference type="CDD" id="cd16345">
    <property type="entry name" value="LMWP_ArsC"/>
    <property type="match status" value="1"/>
</dbReference>
<organism evidence="3">
    <name type="scientific">uncultured Poseidoniia archaeon</name>
    <dbReference type="NCBI Taxonomy" id="1697135"/>
    <lineage>
        <taxon>Archaea</taxon>
        <taxon>Methanobacteriati</taxon>
        <taxon>Thermoplasmatota</taxon>
        <taxon>Candidatus Poseidoniia</taxon>
        <taxon>environmental samples</taxon>
    </lineage>
</organism>
<dbReference type="Pfam" id="PF01451">
    <property type="entry name" value="LMWPc"/>
    <property type="match status" value="1"/>
</dbReference>
<dbReference type="SUPFAM" id="SSF52788">
    <property type="entry name" value="Phosphotyrosine protein phosphatases I"/>
    <property type="match status" value="1"/>
</dbReference>
<dbReference type="AlphaFoldDB" id="A0A1B1TG05"/>
<accession>A0A1B1TG05</accession>